<dbReference type="NCBIfam" id="TIGR00124">
    <property type="entry name" value="cit_ly_ligase"/>
    <property type="match status" value="1"/>
</dbReference>
<dbReference type="AlphaFoldDB" id="A0A1I5AEI3"/>
<dbReference type="Gene3D" id="3.40.50.620">
    <property type="entry name" value="HUPs"/>
    <property type="match status" value="1"/>
</dbReference>
<dbReference type="PANTHER" id="PTHR40599">
    <property type="entry name" value="[CITRATE [PRO-3S]-LYASE] LIGASE"/>
    <property type="match status" value="1"/>
</dbReference>
<dbReference type="InterPro" id="IPR005216">
    <property type="entry name" value="Citrate_lyase_ligase"/>
</dbReference>
<dbReference type="PANTHER" id="PTHR40599:SF1">
    <property type="entry name" value="[CITRATE [PRO-3S]-LYASE] LIGASE"/>
    <property type="match status" value="1"/>
</dbReference>
<dbReference type="SUPFAM" id="SSF52374">
    <property type="entry name" value="Nucleotidylyl transferase"/>
    <property type="match status" value="1"/>
</dbReference>
<dbReference type="InterPro" id="IPR014729">
    <property type="entry name" value="Rossmann-like_a/b/a_fold"/>
</dbReference>
<dbReference type="Pfam" id="PF08218">
    <property type="entry name" value="Citrate_ly_lig"/>
    <property type="match status" value="1"/>
</dbReference>
<sequence length="340" mass="38220">MNDYEFRCIDPRFDLNEREQIRALLSGYELGFDEGIQTFVIAAEQGQVKACAGLDGNVVKCVALAPEFRGESVSLKLMTEVVNVAYERGHTHLFLYTHPKNKLFFQGCGFYPLVEVPDYVTLLESTPFGIRRYCEELQQLRQPGSKIGCIVMNANPFTLGHQYLVRTAAAQCDWLHVFLVREDASQFPFRERFALVEAGIAGIPKVTLHKGSKYMISRATFPDYFFKEKGKVGACFTGIDLLLFREYIAPALGVTHRFVGSEPFCETTCQYNLDMRHWLQDAPSRSPALEVVELPRTEAGGRAISASEVRRALQAGDVARLRQLVPEATLALLCKNYGLN</sequence>
<keyword evidence="2 3" id="KW-0067">ATP-binding</keyword>
<dbReference type="NCBIfam" id="TIGR00125">
    <property type="entry name" value="cyt_tran_rel"/>
    <property type="match status" value="1"/>
</dbReference>
<gene>
    <name evidence="5" type="ORF">SAMN05660284_01878</name>
</gene>
<comment type="catalytic activity">
    <reaction evidence="3">
        <text>holo-[citrate lyase ACP] + acetate + ATP = acetyl-[citrate lyase ACP] + AMP + diphosphate</text>
        <dbReference type="Rhea" id="RHEA:23788"/>
        <dbReference type="Rhea" id="RHEA-COMP:10158"/>
        <dbReference type="Rhea" id="RHEA-COMP:13710"/>
        <dbReference type="ChEBI" id="CHEBI:30089"/>
        <dbReference type="ChEBI" id="CHEBI:30616"/>
        <dbReference type="ChEBI" id="CHEBI:33019"/>
        <dbReference type="ChEBI" id="CHEBI:82683"/>
        <dbReference type="ChEBI" id="CHEBI:137976"/>
        <dbReference type="ChEBI" id="CHEBI:456215"/>
        <dbReference type="EC" id="6.2.1.22"/>
    </reaction>
</comment>
<protein>
    <recommendedName>
        <fullName evidence="3">[Citrate [pro-3S]-lyase] ligase</fullName>
        <ecNumber evidence="3">6.2.1.22</ecNumber>
    </recommendedName>
</protein>
<evidence type="ECO:0000256" key="2">
    <source>
        <dbReference type="ARBA" id="ARBA00022840"/>
    </source>
</evidence>
<keyword evidence="5" id="KW-0456">Lyase</keyword>
<dbReference type="EC" id="6.2.1.22" evidence="3"/>
<comment type="function">
    <text evidence="3">Acetylation of prosthetic group (2-(5''-phosphoribosyl)-3'-dephosphocoenzyme-A) of the gamma subunit of citrate lyase.</text>
</comment>
<dbReference type="InterPro" id="IPR000182">
    <property type="entry name" value="GNAT_dom"/>
</dbReference>
<dbReference type="PIRSF" id="PIRSF005751">
    <property type="entry name" value="Acet_citr_lig"/>
    <property type="match status" value="1"/>
</dbReference>
<evidence type="ECO:0000259" key="4">
    <source>
        <dbReference type="PROSITE" id="PS51186"/>
    </source>
</evidence>
<dbReference type="GO" id="GO:0016829">
    <property type="term" value="F:lyase activity"/>
    <property type="evidence" value="ECO:0007669"/>
    <property type="project" value="UniProtKB-KW"/>
</dbReference>
<dbReference type="InterPro" id="IPR013166">
    <property type="entry name" value="Citrate_lyase_ligase_C"/>
</dbReference>
<keyword evidence="1 3" id="KW-0547">Nucleotide-binding</keyword>
<dbReference type="PROSITE" id="PS51186">
    <property type="entry name" value="GNAT"/>
    <property type="match status" value="1"/>
</dbReference>
<dbReference type="Proteomes" id="UP000242869">
    <property type="component" value="Unassembled WGS sequence"/>
</dbReference>
<name>A0A1I5AEI3_9NEIS</name>
<evidence type="ECO:0000256" key="1">
    <source>
        <dbReference type="ARBA" id="ARBA00022741"/>
    </source>
</evidence>
<dbReference type="GO" id="GO:0005524">
    <property type="term" value="F:ATP binding"/>
    <property type="evidence" value="ECO:0007669"/>
    <property type="project" value="UniProtKB-UniRule"/>
</dbReference>
<dbReference type="Gene3D" id="3.40.630.30">
    <property type="match status" value="1"/>
</dbReference>
<dbReference type="GO" id="GO:0008771">
    <property type="term" value="F:[citrate (pro-3S)-lyase] ligase activity"/>
    <property type="evidence" value="ECO:0007669"/>
    <property type="project" value="UniProtKB-EC"/>
</dbReference>
<dbReference type="InterPro" id="IPR016181">
    <property type="entry name" value="Acyl_CoA_acyltransferase"/>
</dbReference>
<proteinExistence type="predicted"/>
<reference evidence="6" key="1">
    <citation type="submission" date="2016-10" db="EMBL/GenBank/DDBJ databases">
        <authorList>
            <person name="Varghese N."/>
            <person name="Submissions S."/>
        </authorList>
    </citation>
    <scope>NUCLEOTIDE SEQUENCE [LARGE SCALE GENOMIC DNA]</scope>
    <source>
        <strain evidence="6">DSM 6150</strain>
    </source>
</reference>
<evidence type="ECO:0000313" key="5">
    <source>
        <dbReference type="EMBL" id="SFN60891.1"/>
    </source>
</evidence>
<organism evidence="5 6">
    <name type="scientific">Formivibrio citricus</name>
    <dbReference type="NCBI Taxonomy" id="83765"/>
    <lineage>
        <taxon>Bacteria</taxon>
        <taxon>Pseudomonadati</taxon>
        <taxon>Pseudomonadota</taxon>
        <taxon>Betaproteobacteria</taxon>
        <taxon>Neisseriales</taxon>
        <taxon>Chitinibacteraceae</taxon>
        <taxon>Formivibrio</taxon>
    </lineage>
</organism>
<dbReference type="InterPro" id="IPR004821">
    <property type="entry name" value="Cyt_trans-like"/>
</dbReference>
<dbReference type="OrthoDB" id="9779753at2"/>
<dbReference type="EMBL" id="FOVE01000013">
    <property type="protein sequence ID" value="SFN60891.1"/>
    <property type="molecule type" value="Genomic_DNA"/>
</dbReference>
<dbReference type="SMART" id="SM00764">
    <property type="entry name" value="Citrate_ly_lig"/>
    <property type="match status" value="1"/>
</dbReference>
<feature type="domain" description="N-acetyltransferase" evidence="4">
    <location>
        <begin position="4"/>
        <end position="129"/>
    </location>
</feature>
<evidence type="ECO:0000256" key="3">
    <source>
        <dbReference type="PIRNR" id="PIRNR005751"/>
    </source>
</evidence>
<dbReference type="GO" id="GO:0016747">
    <property type="term" value="F:acyltransferase activity, transferring groups other than amino-acyl groups"/>
    <property type="evidence" value="ECO:0007669"/>
    <property type="project" value="InterPro"/>
</dbReference>
<evidence type="ECO:0000313" key="6">
    <source>
        <dbReference type="Proteomes" id="UP000242869"/>
    </source>
</evidence>
<dbReference type="SUPFAM" id="SSF55729">
    <property type="entry name" value="Acyl-CoA N-acyltransferases (Nat)"/>
    <property type="match status" value="1"/>
</dbReference>
<dbReference type="RefSeq" id="WP_091195039.1">
    <property type="nucleotide sequence ID" value="NZ_FOVE01000013.1"/>
</dbReference>
<keyword evidence="3 5" id="KW-0436">Ligase</keyword>
<dbReference type="STRING" id="83765.SAMN05660284_01878"/>
<keyword evidence="6" id="KW-1185">Reference proteome</keyword>
<accession>A0A1I5AEI3</accession>